<sequence>MPALKKVSRLSTTPDAVLGQRRAEAGQRCGLAAGSVLLSAGRAENIDTKLANGANYGFPVSTMHIVANKAGLRKPGGGKTV</sequence>
<dbReference type="AlphaFoldDB" id="A0A5P6A915"/>
<dbReference type="Gene3D" id="3.40.190.10">
    <property type="entry name" value="Periplasmic binding protein-like II"/>
    <property type="match status" value="1"/>
</dbReference>
<gene>
    <name evidence="1" type="ORF">DMB90_01030</name>
</gene>
<organism evidence="1">
    <name type="scientific">Raoultella planticola</name>
    <name type="common">Klebsiella planticola</name>
    <dbReference type="NCBI Taxonomy" id="575"/>
    <lineage>
        <taxon>Bacteria</taxon>
        <taxon>Pseudomonadati</taxon>
        <taxon>Pseudomonadota</taxon>
        <taxon>Gammaproteobacteria</taxon>
        <taxon>Enterobacterales</taxon>
        <taxon>Enterobacteriaceae</taxon>
        <taxon>Klebsiella/Raoultella group</taxon>
        <taxon>Raoultella</taxon>
    </lineage>
</organism>
<name>A0A5P6A915_RAOPL</name>
<evidence type="ECO:0000313" key="1">
    <source>
        <dbReference type="EMBL" id="QFG76392.1"/>
    </source>
</evidence>
<dbReference type="EMBL" id="CP029752">
    <property type="protein sequence ID" value="QFG76392.1"/>
    <property type="molecule type" value="Genomic_DNA"/>
</dbReference>
<dbReference type="Gene3D" id="3.40.190.100">
    <property type="entry name" value="Glycine betaine-binding periplasmic protein, domain 2"/>
    <property type="match status" value="1"/>
</dbReference>
<reference evidence="1" key="1">
    <citation type="submission" date="2018-05" db="EMBL/GenBank/DDBJ databases">
        <title>Bacterial isolates from healthy term breastfed infants carrying antibiotic resistance genes.</title>
        <authorList>
            <person name="Casaburi G."/>
        </authorList>
    </citation>
    <scope>NUCLEOTIDE SEQUENCE [LARGE SCALE GENOMIC DNA]</scope>
    <source>
        <strain evidence="1">7084_4</strain>
    </source>
</reference>
<protein>
    <submittedName>
        <fullName evidence="1">Uncharacterized protein</fullName>
    </submittedName>
</protein>
<accession>A0A5P6A915</accession>
<proteinExistence type="predicted"/>